<protein>
    <submittedName>
        <fullName evidence="2">Capsule assembly Wzi family protein</fullName>
    </submittedName>
</protein>
<accession>A0A5B8UKV3</accession>
<dbReference type="InterPro" id="IPR038636">
    <property type="entry name" value="Wzi_sf"/>
</dbReference>
<keyword evidence="3" id="KW-1185">Reference proteome</keyword>
<organism evidence="2 3">
    <name type="scientific">Flavisolibacter ginsenosidimutans</name>
    <dbReference type="NCBI Taxonomy" id="661481"/>
    <lineage>
        <taxon>Bacteria</taxon>
        <taxon>Pseudomonadati</taxon>
        <taxon>Bacteroidota</taxon>
        <taxon>Chitinophagia</taxon>
        <taxon>Chitinophagales</taxon>
        <taxon>Chitinophagaceae</taxon>
        <taxon>Flavisolibacter</taxon>
    </lineage>
</organism>
<name>A0A5B8UKV3_9BACT</name>
<dbReference type="Pfam" id="PF14052">
    <property type="entry name" value="Caps_assemb_Wzi"/>
    <property type="match status" value="1"/>
</dbReference>
<feature type="signal peptide" evidence="1">
    <location>
        <begin position="1"/>
        <end position="22"/>
    </location>
</feature>
<dbReference type="OrthoDB" id="1293009at2"/>
<evidence type="ECO:0000313" key="3">
    <source>
        <dbReference type="Proteomes" id="UP000321204"/>
    </source>
</evidence>
<reference evidence="2 3" key="1">
    <citation type="journal article" date="2015" name="Int. J. Syst. Evol. Microbiol.">
        <title>Flavisolibacter ginsenosidimutans sp. nov., with ginsenoside-converting activity isolated from soil used for cultivating ginseng.</title>
        <authorList>
            <person name="Zhao Y."/>
            <person name="Liu Q."/>
            <person name="Kang M.S."/>
            <person name="Jin F."/>
            <person name="Yu H."/>
            <person name="Im W.T."/>
        </authorList>
    </citation>
    <scope>NUCLEOTIDE SEQUENCE [LARGE SCALE GENOMIC DNA]</scope>
    <source>
        <strain evidence="2 3">Gsoil 636</strain>
    </source>
</reference>
<dbReference type="InterPro" id="IPR026950">
    <property type="entry name" value="Caps_assemb_Wzi"/>
</dbReference>
<sequence length="545" mass="61758">MKNTRRSFFASLLIFFSIAGVAQTLPAGTPFLEESWRRAQVEGKADSNVSFTVRPLTAGATLPYDSLYQTPTSVFFQRGKTLVRLLPLSLTQQFNSHHPYGWNDGSMIPAAGYQAQFSVGLFARFGPFSVQLRPEFVYAQNASFATFPSQHNDSIWRSYYYTVLNKIDAPERFGNGTYTKLFAGQSSIRLNVKKLSLGLSTENLWWGPGIRNSLLMTNNAPGFPHVTVNTTAPLLSPIGSFEGQLISGFLKSSGILPPDTSRTFNGQKLYTEKPQGDRYANGMILTWQPKWTKGLFLGFSRMFYLYRADVQHSFNGYLPVIGHLFKGSGNVAETEDARKRDQIISFFFRLLLPKEFAEVYGEFGRNDHSEDSRDLAMEPEHSRAYVIGFRKLFATGKKGAKLELMAEQTNLQIPSTIMLRAQESWYAHYQVRDGYTNLGQVVGAGIGPGGNSQTIGLSWVKDLNKTGLLLERIIHNNDFYYDAFVPTRNNLQHWVDLSIGASKSWQKKNFLYKAGLTWTRSLNYEWQYREDRSNLQARLSVLYRF</sequence>
<keyword evidence="1" id="KW-0732">Signal</keyword>
<gene>
    <name evidence="2" type="ORF">FSB75_15910</name>
</gene>
<proteinExistence type="predicted"/>
<dbReference type="KEGG" id="fgg:FSB75_15910"/>
<feature type="chain" id="PRO_5022939742" evidence="1">
    <location>
        <begin position="23"/>
        <end position="545"/>
    </location>
</feature>
<dbReference type="Gene3D" id="2.40.160.130">
    <property type="entry name" value="Capsule assembly protein Wzi"/>
    <property type="match status" value="1"/>
</dbReference>
<evidence type="ECO:0000256" key="1">
    <source>
        <dbReference type="SAM" id="SignalP"/>
    </source>
</evidence>
<dbReference type="EMBL" id="CP042433">
    <property type="protein sequence ID" value="QEC57321.1"/>
    <property type="molecule type" value="Genomic_DNA"/>
</dbReference>
<dbReference type="AlphaFoldDB" id="A0A5B8UKV3"/>
<dbReference type="RefSeq" id="WP_146789510.1">
    <property type="nucleotide sequence ID" value="NZ_BAABIO010000003.1"/>
</dbReference>
<dbReference type="Proteomes" id="UP000321204">
    <property type="component" value="Chromosome"/>
</dbReference>
<evidence type="ECO:0000313" key="2">
    <source>
        <dbReference type="EMBL" id="QEC57321.1"/>
    </source>
</evidence>